<accession>A0AAN9E4J6</accession>
<dbReference type="AlphaFoldDB" id="A0AAN9E4J6"/>
<gene>
    <name evidence="4" type="ORF">RIF29_41004</name>
</gene>
<evidence type="ECO:0000256" key="2">
    <source>
        <dbReference type="SAM" id="Phobius"/>
    </source>
</evidence>
<keyword evidence="3" id="KW-0732">Signal</keyword>
<feature type="chain" id="PRO_5042928643" evidence="3">
    <location>
        <begin position="20"/>
        <end position="144"/>
    </location>
</feature>
<feature type="compositionally biased region" description="Low complexity" evidence="1">
    <location>
        <begin position="49"/>
        <end position="59"/>
    </location>
</feature>
<evidence type="ECO:0000256" key="1">
    <source>
        <dbReference type="SAM" id="MobiDB-lite"/>
    </source>
</evidence>
<keyword evidence="2" id="KW-0472">Membrane</keyword>
<feature type="region of interest" description="Disordered" evidence="1">
    <location>
        <begin position="42"/>
        <end position="75"/>
    </location>
</feature>
<evidence type="ECO:0000313" key="4">
    <source>
        <dbReference type="EMBL" id="KAK7246144.1"/>
    </source>
</evidence>
<reference evidence="4 5" key="1">
    <citation type="submission" date="2024-01" db="EMBL/GenBank/DDBJ databases">
        <title>The genomes of 5 underutilized Papilionoideae crops provide insights into root nodulation and disease resistanc.</title>
        <authorList>
            <person name="Yuan L."/>
        </authorList>
    </citation>
    <scope>NUCLEOTIDE SEQUENCE [LARGE SCALE GENOMIC DNA]</scope>
    <source>
        <strain evidence="4">ZHUSHIDOU_FW_LH</strain>
        <tissue evidence="4">Leaf</tissue>
    </source>
</reference>
<dbReference type="PANTHER" id="PTHR37189:SF4">
    <property type="entry name" value="TRANSMEMBRANE PROTEIN"/>
    <property type="match status" value="1"/>
</dbReference>
<organism evidence="4 5">
    <name type="scientific">Crotalaria pallida</name>
    <name type="common">Smooth rattlebox</name>
    <name type="synonym">Crotalaria striata</name>
    <dbReference type="NCBI Taxonomy" id="3830"/>
    <lineage>
        <taxon>Eukaryota</taxon>
        <taxon>Viridiplantae</taxon>
        <taxon>Streptophyta</taxon>
        <taxon>Embryophyta</taxon>
        <taxon>Tracheophyta</taxon>
        <taxon>Spermatophyta</taxon>
        <taxon>Magnoliopsida</taxon>
        <taxon>eudicotyledons</taxon>
        <taxon>Gunneridae</taxon>
        <taxon>Pentapetalae</taxon>
        <taxon>rosids</taxon>
        <taxon>fabids</taxon>
        <taxon>Fabales</taxon>
        <taxon>Fabaceae</taxon>
        <taxon>Papilionoideae</taxon>
        <taxon>50 kb inversion clade</taxon>
        <taxon>genistoids sensu lato</taxon>
        <taxon>core genistoids</taxon>
        <taxon>Crotalarieae</taxon>
        <taxon>Crotalaria</taxon>
    </lineage>
</organism>
<sequence>MASLFTATVIIITLTVTAARDLRPSNHGLIFQNSSLTPANPPMKSFFNSSHTTTSSDSDMPFPNSASSTESLPPAWRRAGGGGGRHWGRVLIVASLVCGVTGVTLLVATGILYLFIRNKRKRRNNPTLNESFRDADNDFNANQL</sequence>
<keyword evidence="5" id="KW-1185">Reference proteome</keyword>
<dbReference type="PANTHER" id="PTHR37189">
    <property type="entry name" value="CONCANAVALIN A-LIKE LECTIN/GLUCANASE DOMAIN-CONTAINING PROTEIN-RELATED"/>
    <property type="match status" value="1"/>
</dbReference>
<proteinExistence type="predicted"/>
<evidence type="ECO:0000256" key="3">
    <source>
        <dbReference type="SAM" id="SignalP"/>
    </source>
</evidence>
<feature type="region of interest" description="Disordered" evidence="1">
    <location>
        <begin position="125"/>
        <end position="144"/>
    </location>
</feature>
<dbReference type="EMBL" id="JAYWIO010000008">
    <property type="protein sequence ID" value="KAK7246144.1"/>
    <property type="molecule type" value="Genomic_DNA"/>
</dbReference>
<comment type="caution">
    <text evidence="4">The sequence shown here is derived from an EMBL/GenBank/DDBJ whole genome shotgun (WGS) entry which is preliminary data.</text>
</comment>
<keyword evidence="2" id="KW-1133">Transmembrane helix</keyword>
<feature type="transmembrane region" description="Helical" evidence="2">
    <location>
        <begin position="90"/>
        <end position="116"/>
    </location>
</feature>
<evidence type="ECO:0000313" key="5">
    <source>
        <dbReference type="Proteomes" id="UP001372338"/>
    </source>
</evidence>
<dbReference type="Proteomes" id="UP001372338">
    <property type="component" value="Unassembled WGS sequence"/>
</dbReference>
<keyword evidence="2" id="KW-0812">Transmembrane</keyword>
<feature type="signal peptide" evidence="3">
    <location>
        <begin position="1"/>
        <end position="19"/>
    </location>
</feature>
<protein>
    <submittedName>
        <fullName evidence="4">Uncharacterized protein</fullName>
    </submittedName>
</protein>
<name>A0AAN9E4J6_CROPI</name>